<dbReference type="AlphaFoldDB" id="A0A6P0DW91"/>
<accession>A0A6P0DW91</accession>
<dbReference type="EMBL" id="WXXP01001050">
    <property type="protein sequence ID" value="NEK55951.1"/>
    <property type="molecule type" value="Genomic_DNA"/>
</dbReference>
<evidence type="ECO:0000313" key="2">
    <source>
        <dbReference type="EMBL" id="NEK55951.1"/>
    </source>
</evidence>
<reference evidence="2 3" key="1">
    <citation type="submission" date="2020-01" db="EMBL/GenBank/DDBJ databases">
        <title>Rhizobium genotypes associated with high levels of biological nitrogen fixation by grain legumes in a temperate-maritime cropping system.</title>
        <authorList>
            <person name="Maluk M."/>
            <person name="Francesc Ferrando Molina F."/>
            <person name="Lopez Del Egido L."/>
            <person name="Lafos M."/>
            <person name="Langarica-Fuentes A."/>
            <person name="Gebre Yohannes G."/>
            <person name="Young M.W."/>
            <person name="Martin P."/>
            <person name="Gantlett R."/>
            <person name="Kenicer G."/>
            <person name="Hawes C."/>
            <person name="Begg G.S."/>
            <person name="Quilliam R.S."/>
            <person name="Squire G.R."/>
            <person name="Poole P.S."/>
            <person name="Young P.W."/>
            <person name="Iannetta P.M."/>
            <person name="James E.K."/>
        </authorList>
    </citation>
    <scope>NUCLEOTIDE SEQUENCE [LARGE SCALE GENOMIC DNA]</scope>
    <source>
        <strain evidence="2 3">JHI944</strain>
    </source>
</reference>
<proteinExistence type="predicted"/>
<organism evidence="2 3">
    <name type="scientific">Rhizobium leguminosarum</name>
    <dbReference type="NCBI Taxonomy" id="384"/>
    <lineage>
        <taxon>Bacteria</taxon>
        <taxon>Pseudomonadati</taxon>
        <taxon>Pseudomonadota</taxon>
        <taxon>Alphaproteobacteria</taxon>
        <taxon>Hyphomicrobiales</taxon>
        <taxon>Rhizobiaceae</taxon>
        <taxon>Rhizobium/Agrobacterium group</taxon>
        <taxon>Rhizobium</taxon>
    </lineage>
</organism>
<dbReference type="PROSITE" id="PS51257">
    <property type="entry name" value="PROKAR_LIPOPROTEIN"/>
    <property type="match status" value="1"/>
</dbReference>
<evidence type="ECO:0000259" key="1">
    <source>
        <dbReference type="Pfam" id="PF13340"/>
    </source>
</evidence>
<dbReference type="Proteomes" id="UP000471409">
    <property type="component" value="Unassembled WGS sequence"/>
</dbReference>
<sequence length="36" mass="4144">MPGPRRLGRPRSTDLREVVNALLYIATTGCQWRMMP</sequence>
<dbReference type="Pfam" id="PF13340">
    <property type="entry name" value="DUF4096"/>
    <property type="match status" value="1"/>
</dbReference>
<feature type="non-terminal residue" evidence="2">
    <location>
        <position position="36"/>
    </location>
</feature>
<dbReference type="InterPro" id="IPR025161">
    <property type="entry name" value="IS402-like_dom"/>
</dbReference>
<name>A0A6P0DW91_RHILE</name>
<comment type="caution">
    <text evidence="2">The sequence shown here is derived from an EMBL/GenBank/DDBJ whole genome shotgun (WGS) entry which is preliminary data.</text>
</comment>
<feature type="domain" description="Insertion element IS402-like" evidence="1">
    <location>
        <begin position="4"/>
        <end position="36"/>
    </location>
</feature>
<evidence type="ECO:0000313" key="3">
    <source>
        <dbReference type="Proteomes" id="UP000471409"/>
    </source>
</evidence>
<gene>
    <name evidence="2" type="ORF">GUK36_42740</name>
</gene>
<protein>
    <submittedName>
        <fullName evidence="2">Transposase</fullName>
    </submittedName>
</protein>